<comment type="caution">
    <text evidence="2">The sequence shown here is derived from an EMBL/GenBank/DDBJ whole genome shotgun (WGS) entry which is preliminary data.</text>
</comment>
<protein>
    <submittedName>
        <fullName evidence="2">Uncharacterized protein</fullName>
    </submittedName>
</protein>
<proteinExistence type="predicted"/>
<dbReference type="RefSeq" id="WP_279951618.1">
    <property type="nucleotide sequence ID" value="NZ_BAABEN010000005.1"/>
</dbReference>
<keyword evidence="3" id="KW-1185">Reference proteome</keyword>
<feature type="region of interest" description="Disordered" evidence="1">
    <location>
        <begin position="55"/>
        <end position="81"/>
    </location>
</feature>
<gene>
    <name evidence="2" type="ORF">ACG5V6_23155</name>
</gene>
<sequence length="142" mass="15227">MQTFLFRCRSCRAEVTAPVREVPLPHGAKAPCDMPRGQVCPPRLPPGAFAAERFGEAGRGARGPRPVPVLNPGDLRGTRHTDDPARLNGCCGLDGMDGPNLLCARCGAELATESSDCWTWQQVALLPEAVERVTLPGRRGGR</sequence>
<evidence type="ECO:0000256" key="1">
    <source>
        <dbReference type="SAM" id="MobiDB-lite"/>
    </source>
</evidence>
<evidence type="ECO:0000313" key="2">
    <source>
        <dbReference type="EMBL" id="MFH0251102.1"/>
    </source>
</evidence>
<dbReference type="Proteomes" id="UP001607069">
    <property type="component" value="Unassembled WGS sequence"/>
</dbReference>
<reference evidence="2 3" key="1">
    <citation type="submission" date="2024-10" db="EMBL/GenBank/DDBJ databases">
        <authorList>
            <person name="Cho J.-C."/>
        </authorList>
    </citation>
    <scope>NUCLEOTIDE SEQUENCE [LARGE SCALE GENOMIC DNA]</scope>
    <source>
        <strain evidence="2 3">KCTC29696</strain>
    </source>
</reference>
<dbReference type="EMBL" id="JBIHMK010000115">
    <property type="protein sequence ID" value="MFH0251102.1"/>
    <property type="molecule type" value="Genomic_DNA"/>
</dbReference>
<name>A0ABW7HZ19_9ACTN</name>
<organism evidence="2 3">
    <name type="scientific">Streptomyces chitinivorans</name>
    <dbReference type="NCBI Taxonomy" id="1257027"/>
    <lineage>
        <taxon>Bacteria</taxon>
        <taxon>Bacillati</taxon>
        <taxon>Actinomycetota</taxon>
        <taxon>Actinomycetes</taxon>
        <taxon>Kitasatosporales</taxon>
        <taxon>Streptomycetaceae</taxon>
        <taxon>Streptomyces</taxon>
    </lineage>
</organism>
<accession>A0ABW7HZ19</accession>
<evidence type="ECO:0000313" key="3">
    <source>
        <dbReference type="Proteomes" id="UP001607069"/>
    </source>
</evidence>